<keyword evidence="3" id="KW-1185">Reference proteome</keyword>
<comment type="caution">
    <text evidence="2">The sequence shown here is derived from an EMBL/GenBank/DDBJ whole genome shotgun (WGS) entry which is preliminary data.</text>
</comment>
<feature type="compositionally biased region" description="Polar residues" evidence="1">
    <location>
        <begin position="1"/>
        <end position="24"/>
    </location>
</feature>
<protein>
    <submittedName>
        <fullName evidence="2">Uncharacterized protein</fullName>
    </submittedName>
</protein>
<dbReference type="Proteomes" id="UP001283361">
    <property type="component" value="Unassembled WGS sequence"/>
</dbReference>
<evidence type="ECO:0000313" key="3">
    <source>
        <dbReference type="Proteomes" id="UP001283361"/>
    </source>
</evidence>
<dbReference type="EMBL" id="JAWDGP010000883">
    <property type="protein sequence ID" value="KAK3796360.1"/>
    <property type="molecule type" value="Genomic_DNA"/>
</dbReference>
<reference evidence="2" key="1">
    <citation type="journal article" date="2023" name="G3 (Bethesda)">
        <title>A reference genome for the long-term kleptoplast-retaining sea slug Elysia crispata morphotype clarki.</title>
        <authorList>
            <person name="Eastman K.E."/>
            <person name="Pendleton A.L."/>
            <person name="Shaikh M.A."/>
            <person name="Suttiyut T."/>
            <person name="Ogas R."/>
            <person name="Tomko P."/>
            <person name="Gavelis G."/>
            <person name="Widhalm J.R."/>
            <person name="Wisecaver J.H."/>
        </authorList>
    </citation>
    <scope>NUCLEOTIDE SEQUENCE</scope>
    <source>
        <strain evidence="2">ECLA1</strain>
    </source>
</reference>
<evidence type="ECO:0000313" key="2">
    <source>
        <dbReference type="EMBL" id="KAK3796360.1"/>
    </source>
</evidence>
<organism evidence="2 3">
    <name type="scientific">Elysia crispata</name>
    <name type="common">lettuce slug</name>
    <dbReference type="NCBI Taxonomy" id="231223"/>
    <lineage>
        <taxon>Eukaryota</taxon>
        <taxon>Metazoa</taxon>
        <taxon>Spiralia</taxon>
        <taxon>Lophotrochozoa</taxon>
        <taxon>Mollusca</taxon>
        <taxon>Gastropoda</taxon>
        <taxon>Heterobranchia</taxon>
        <taxon>Euthyneura</taxon>
        <taxon>Panpulmonata</taxon>
        <taxon>Sacoglossa</taxon>
        <taxon>Placobranchoidea</taxon>
        <taxon>Plakobranchidae</taxon>
        <taxon>Elysia</taxon>
    </lineage>
</organism>
<name>A0AAE1AZ82_9GAST</name>
<evidence type="ECO:0000256" key="1">
    <source>
        <dbReference type="SAM" id="MobiDB-lite"/>
    </source>
</evidence>
<dbReference type="AlphaFoldDB" id="A0AAE1AZ82"/>
<sequence length="110" mass="12738">MTTPVTSNKQCEASAWSSGYTEVTSEPRPPTGYTPDLWRSEGERFSLSHRRQVERVRGLTKFAVQDLWCSEGERFSLSHRGQVERVRGLTKLAVQDLWCYESERFSLSHR</sequence>
<accession>A0AAE1AZ82</accession>
<gene>
    <name evidence="2" type="ORF">RRG08_026617</name>
</gene>
<feature type="region of interest" description="Disordered" evidence="1">
    <location>
        <begin position="1"/>
        <end position="36"/>
    </location>
</feature>
<proteinExistence type="predicted"/>